<dbReference type="InterPro" id="IPR008422">
    <property type="entry name" value="KN_HD"/>
</dbReference>
<gene>
    <name evidence="6" type="ORF">DGYR_LOCUS3884</name>
</gene>
<dbReference type="PROSITE" id="PS50071">
    <property type="entry name" value="HOMEOBOX_2"/>
    <property type="match status" value="1"/>
</dbReference>
<feature type="DNA-binding region" description="Homeobox" evidence="4">
    <location>
        <begin position="261"/>
        <end position="323"/>
    </location>
</feature>
<dbReference type="AlphaFoldDB" id="A0A7I8VFZ5"/>
<evidence type="ECO:0000256" key="4">
    <source>
        <dbReference type="PROSITE-ProRule" id="PRU00108"/>
    </source>
</evidence>
<proteinExistence type="predicted"/>
<organism evidence="6 7">
    <name type="scientific">Dimorphilus gyrociliatus</name>
    <dbReference type="NCBI Taxonomy" id="2664684"/>
    <lineage>
        <taxon>Eukaryota</taxon>
        <taxon>Metazoa</taxon>
        <taxon>Spiralia</taxon>
        <taxon>Lophotrochozoa</taxon>
        <taxon>Annelida</taxon>
        <taxon>Polychaeta</taxon>
        <taxon>Polychaeta incertae sedis</taxon>
        <taxon>Dinophilidae</taxon>
        <taxon>Dimorphilus</taxon>
    </lineage>
</organism>
<sequence>MNVLRETLAEELNKIRYDTISCGALNTLLGTCNQPIISERKDETDPLYSRFQEFQYTKYQPAADELWRVYQASKAELDEQFKNRPERIDEYVQRRYERERNRLKSRIECSLKNLHKAQYKSEGCKCVQPNHNNWHRTAIERQIAQEFGKGIAPVEDHFHYDYHALFTAVDLHNLTSEPFNDYSLGVHYSQPPISSALPPQQPSPSPPLPYHPINDSPPTVGSVQGYQIPNEIKTPPMYHNHYSENPSSPEECEVVNYIPTTKSKTPPYDSRTLRILERWYNNNVQHPYADKQTLANLSLQTGLNQEQIRKWLANRRNRCRNVKRPAEIANWRRQTSRKGSNN</sequence>
<dbReference type="SUPFAM" id="SSF46689">
    <property type="entry name" value="Homeodomain-like"/>
    <property type="match status" value="1"/>
</dbReference>
<dbReference type="InterPro" id="IPR001356">
    <property type="entry name" value="HD"/>
</dbReference>
<evidence type="ECO:0000313" key="6">
    <source>
        <dbReference type="EMBL" id="CAD5115110.1"/>
    </source>
</evidence>
<reference evidence="6 7" key="1">
    <citation type="submission" date="2020-08" db="EMBL/GenBank/DDBJ databases">
        <authorList>
            <person name="Hejnol A."/>
        </authorList>
    </citation>
    <scope>NUCLEOTIDE SEQUENCE [LARGE SCALE GENOMIC DNA]</scope>
</reference>
<dbReference type="InterPro" id="IPR009057">
    <property type="entry name" value="Homeodomain-like_sf"/>
</dbReference>
<comment type="subcellular location">
    <subcellularLocation>
        <location evidence="4">Nucleus</location>
    </subcellularLocation>
</comment>
<dbReference type="Proteomes" id="UP000549394">
    <property type="component" value="Unassembled WGS sequence"/>
</dbReference>
<keyword evidence="7" id="KW-1185">Reference proteome</keyword>
<accession>A0A7I8VFZ5</accession>
<evidence type="ECO:0000256" key="3">
    <source>
        <dbReference type="ARBA" id="ARBA00023242"/>
    </source>
</evidence>
<keyword evidence="3 4" id="KW-0539">Nucleus</keyword>
<dbReference type="SMART" id="SM00389">
    <property type="entry name" value="HOX"/>
    <property type="match status" value="1"/>
</dbReference>
<comment type="caution">
    <text evidence="6">The sequence shown here is derived from an EMBL/GenBank/DDBJ whole genome shotgun (WGS) entry which is preliminary data.</text>
</comment>
<feature type="domain" description="Homeobox" evidence="5">
    <location>
        <begin position="259"/>
        <end position="322"/>
    </location>
</feature>
<dbReference type="Pfam" id="PF05920">
    <property type="entry name" value="Homeobox_KN"/>
    <property type="match status" value="1"/>
</dbReference>
<evidence type="ECO:0000313" key="7">
    <source>
        <dbReference type="Proteomes" id="UP000549394"/>
    </source>
</evidence>
<dbReference type="GO" id="GO:0006355">
    <property type="term" value="P:regulation of DNA-templated transcription"/>
    <property type="evidence" value="ECO:0007669"/>
    <property type="project" value="InterPro"/>
</dbReference>
<dbReference type="GO" id="GO:0003677">
    <property type="term" value="F:DNA binding"/>
    <property type="evidence" value="ECO:0007669"/>
    <property type="project" value="UniProtKB-UniRule"/>
</dbReference>
<evidence type="ECO:0000259" key="5">
    <source>
        <dbReference type="PROSITE" id="PS50071"/>
    </source>
</evidence>
<evidence type="ECO:0000256" key="1">
    <source>
        <dbReference type="ARBA" id="ARBA00023125"/>
    </source>
</evidence>
<name>A0A7I8VFZ5_9ANNE</name>
<dbReference type="Gene3D" id="1.10.10.60">
    <property type="entry name" value="Homeodomain-like"/>
    <property type="match status" value="1"/>
</dbReference>
<dbReference type="EMBL" id="CAJFCJ010000005">
    <property type="protein sequence ID" value="CAD5115110.1"/>
    <property type="molecule type" value="Genomic_DNA"/>
</dbReference>
<dbReference type="CDD" id="cd00086">
    <property type="entry name" value="homeodomain"/>
    <property type="match status" value="1"/>
</dbReference>
<protein>
    <recommendedName>
        <fullName evidence="5">Homeobox domain-containing protein</fullName>
    </recommendedName>
</protein>
<dbReference type="OrthoDB" id="4069986at2759"/>
<evidence type="ECO:0000256" key="2">
    <source>
        <dbReference type="ARBA" id="ARBA00023155"/>
    </source>
</evidence>
<keyword evidence="2 4" id="KW-0371">Homeobox</keyword>
<dbReference type="GO" id="GO:0005634">
    <property type="term" value="C:nucleus"/>
    <property type="evidence" value="ECO:0007669"/>
    <property type="project" value="UniProtKB-SubCell"/>
</dbReference>
<keyword evidence="1 4" id="KW-0238">DNA-binding</keyword>